<gene>
    <name evidence="3" type="ORF">SAMN05444277_101449</name>
</gene>
<feature type="domain" description="DUF306" evidence="2">
    <location>
        <begin position="49"/>
        <end position="158"/>
    </location>
</feature>
<proteinExistence type="predicted"/>
<keyword evidence="4" id="KW-1185">Reference proteome</keyword>
<feature type="signal peptide" evidence="1">
    <location>
        <begin position="1"/>
        <end position="21"/>
    </location>
</feature>
<dbReference type="InterPro" id="IPR053147">
    <property type="entry name" value="Hsp_HslJ-like"/>
</dbReference>
<dbReference type="RefSeq" id="WP_090654059.1">
    <property type="nucleotide sequence ID" value="NZ_FOXQ01000001.1"/>
</dbReference>
<sequence>MKAKYLPVLSICLGIIYSACSNPKDSATSSSDTASAIAETAPSTPALAITGVKWKLIELMGQPVADSVNGKEPFITFKKEDSSYAANGGCNGLGGKFELNEQTLRITFQQGMSTMMACPDMTIESGLKQVLTDADNYTISDSILSLNKARMAPLARFRKVE</sequence>
<evidence type="ECO:0000259" key="2">
    <source>
        <dbReference type="Pfam" id="PF03724"/>
    </source>
</evidence>
<evidence type="ECO:0000256" key="1">
    <source>
        <dbReference type="SAM" id="SignalP"/>
    </source>
</evidence>
<dbReference type="AlphaFoldDB" id="A0A1I5RVW5"/>
<dbReference type="InterPro" id="IPR038670">
    <property type="entry name" value="HslJ-like_sf"/>
</dbReference>
<dbReference type="OrthoDB" id="5348860at2"/>
<dbReference type="EMBL" id="FOXQ01000001">
    <property type="protein sequence ID" value="SFP62678.1"/>
    <property type="molecule type" value="Genomic_DNA"/>
</dbReference>
<reference evidence="3 4" key="1">
    <citation type="submission" date="2016-10" db="EMBL/GenBank/DDBJ databases">
        <authorList>
            <person name="de Groot N.N."/>
        </authorList>
    </citation>
    <scope>NUCLEOTIDE SEQUENCE [LARGE SCALE GENOMIC DNA]</scope>
    <source>
        <strain evidence="3 4">DSM 28286</strain>
    </source>
</reference>
<keyword evidence="1" id="KW-0732">Signal</keyword>
<name>A0A1I5RVW5_9BACT</name>
<dbReference type="Gene3D" id="2.40.128.270">
    <property type="match status" value="1"/>
</dbReference>
<dbReference type="PANTHER" id="PTHR35535:SF2">
    <property type="entry name" value="DUF306 DOMAIN-CONTAINING PROTEIN"/>
    <property type="match status" value="1"/>
</dbReference>
<dbReference type="Pfam" id="PF03724">
    <property type="entry name" value="META"/>
    <property type="match status" value="1"/>
</dbReference>
<dbReference type="PANTHER" id="PTHR35535">
    <property type="entry name" value="HEAT SHOCK PROTEIN HSLJ"/>
    <property type="match status" value="1"/>
</dbReference>
<feature type="chain" id="PRO_5011653512" evidence="1">
    <location>
        <begin position="22"/>
        <end position="161"/>
    </location>
</feature>
<dbReference type="STRING" id="1465490.SAMN05444277_101449"/>
<accession>A0A1I5RVW5</accession>
<organism evidence="3 4">
    <name type="scientific">Parafilimonas terrae</name>
    <dbReference type="NCBI Taxonomy" id="1465490"/>
    <lineage>
        <taxon>Bacteria</taxon>
        <taxon>Pseudomonadati</taxon>
        <taxon>Bacteroidota</taxon>
        <taxon>Chitinophagia</taxon>
        <taxon>Chitinophagales</taxon>
        <taxon>Chitinophagaceae</taxon>
        <taxon>Parafilimonas</taxon>
    </lineage>
</organism>
<keyword evidence="3" id="KW-0346">Stress response</keyword>
<dbReference type="Proteomes" id="UP000199031">
    <property type="component" value="Unassembled WGS sequence"/>
</dbReference>
<dbReference type="InterPro" id="IPR005184">
    <property type="entry name" value="DUF306_Meta_HslJ"/>
</dbReference>
<evidence type="ECO:0000313" key="4">
    <source>
        <dbReference type="Proteomes" id="UP000199031"/>
    </source>
</evidence>
<evidence type="ECO:0000313" key="3">
    <source>
        <dbReference type="EMBL" id="SFP62678.1"/>
    </source>
</evidence>
<protein>
    <submittedName>
        <fullName evidence="3">Heat shock protein HslJ</fullName>
    </submittedName>
</protein>